<dbReference type="InterPro" id="IPR002347">
    <property type="entry name" value="SDR_fam"/>
</dbReference>
<evidence type="ECO:0000313" key="3">
    <source>
        <dbReference type="EMBL" id="KAJ7624835.1"/>
    </source>
</evidence>
<proteinExistence type="inferred from homology"/>
<accession>A0AAD7FK75</accession>
<evidence type="ECO:0000313" key="4">
    <source>
        <dbReference type="Proteomes" id="UP001221142"/>
    </source>
</evidence>
<keyword evidence="2" id="KW-0560">Oxidoreductase</keyword>
<organism evidence="3 4">
    <name type="scientific">Roridomyces roridus</name>
    <dbReference type="NCBI Taxonomy" id="1738132"/>
    <lineage>
        <taxon>Eukaryota</taxon>
        <taxon>Fungi</taxon>
        <taxon>Dikarya</taxon>
        <taxon>Basidiomycota</taxon>
        <taxon>Agaricomycotina</taxon>
        <taxon>Agaricomycetes</taxon>
        <taxon>Agaricomycetidae</taxon>
        <taxon>Agaricales</taxon>
        <taxon>Marasmiineae</taxon>
        <taxon>Mycenaceae</taxon>
        <taxon>Roridomyces</taxon>
    </lineage>
</organism>
<dbReference type="PANTHER" id="PTHR24320">
    <property type="entry name" value="RETINOL DEHYDROGENASE"/>
    <property type="match status" value="1"/>
</dbReference>
<protein>
    <submittedName>
        <fullName evidence="3">NAD-P-binding protein</fullName>
    </submittedName>
</protein>
<dbReference type="InterPro" id="IPR036291">
    <property type="entry name" value="NAD(P)-bd_dom_sf"/>
</dbReference>
<reference evidence="3" key="1">
    <citation type="submission" date="2023-03" db="EMBL/GenBank/DDBJ databases">
        <title>Massive genome expansion in bonnet fungi (Mycena s.s.) driven by repeated elements and novel gene families across ecological guilds.</title>
        <authorList>
            <consortium name="Lawrence Berkeley National Laboratory"/>
            <person name="Harder C.B."/>
            <person name="Miyauchi S."/>
            <person name="Viragh M."/>
            <person name="Kuo A."/>
            <person name="Thoen E."/>
            <person name="Andreopoulos B."/>
            <person name="Lu D."/>
            <person name="Skrede I."/>
            <person name="Drula E."/>
            <person name="Henrissat B."/>
            <person name="Morin E."/>
            <person name="Kohler A."/>
            <person name="Barry K."/>
            <person name="LaButti K."/>
            <person name="Morin E."/>
            <person name="Salamov A."/>
            <person name="Lipzen A."/>
            <person name="Mereny Z."/>
            <person name="Hegedus B."/>
            <person name="Baldrian P."/>
            <person name="Stursova M."/>
            <person name="Weitz H."/>
            <person name="Taylor A."/>
            <person name="Grigoriev I.V."/>
            <person name="Nagy L.G."/>
            <person name="Martin F."/>
            <person name="Kauserud H."/>
        </authorList>
    </citation>
    <scope>NUCLEOTIDE SEQUENCE</scope>
    <source>
        <strain evidence="3">9284</strain>
    </source>
</reference>
<dbReference type="PANTHER" id="PTHR24320:SF283">
    <property type="entry name" value="RETINOL DEHYDROGENASE 11"/>
    <property type="match status" value="1"/>
</dbReference>
<dbReference type="AlphaFoldDB" id="A0AAD7FK75"/>
<keyword evidence="4" id="KW-1185">Reference proteome</keyword>
<sequence length="323" mass="34952">MSFSIETTAEQVADVFASEIAGKNVLVTGTSLNGLGFETVRVLAKYANLVVITGYNKERLQLTEDAIKKELPNANIRQLTLDLSSLAAVRAAAAEVNAYPEPLHVLINNAAGAIAPFSVTVDGFEKQMATGFLGPFLFTNLIAPKLLASRTSGFTPRVVFLSSCLHADGNGVDFETFAQPSPEKYKTIFEPYYETKSAAILAAIEFSKRTEGRIVAYSVHPGVINTNINQKEESRAYFQEAGIVDEHGKPNLELEGITWKTMGQGAATTVRAAFDPSLLAQPGAYLADCQVANDQVAAHSSDPENAKKLWDVTEKILGQVFRF</sequence>
<evidence type="ECO:0000256" key="2">
    <source>
        <dbReference type="ARBA" id="ARBA00023002"/>
    </source>
</evidence>
<dbReference type="GO" id="GO:0016491">
    <property type="term" value="F:oxidoreductase activity"/>
    <property type="evidence" value="ECO:0007669"/>
    <property type="project" value="UniProtKB-KW"/>
</dbReference>
<dbReference type="SUPFAM" id="SSF51735">
    <property type="entry name" value="NAD(P)-binding Rossmann-fold domains"/>
    <property type="match status" value="1"/>
</dbReference>
<dbReference type="Proteomes" id="UP001221142">
    <property type="component" value="Unassembled WGS sequence"/>
</dbReference>
<comment type="similarity">
    <text evidence="1">Belongs to the short-chain dehydrogenases/reductases (SDR) family.</text>
</comment>
<dbReference type="EMBL" id="JARKIF010000013">
    <property type="protein sequence ID" value="KAJ7624835.1"/>
    <property type="molecule type" value="Genomic_DNA"/>
</dbReference>
<name>A0AAD7FK75_9AGAR</name>
<dbReference type="Gene3D" id="3.40.50.720">
    <property type="entry name" value="NAD(P)-binding Rossmann-like Domain"/>
    <property type="match status" value="1"/>
</dbReference>
<evidence type="ECO:0000256" key="1">
    <source>
        <dbReference type="ARBA" id="ARBA00006484"/>
    </source>
</evidence>
<dbReference type="Pfam" id="PF00106">
    <property type="entry name" value="adh_short"/>
    <property type="match status" value="1"/>
</dbReference>
<comment type="caution">
    <text evidence="3">The sequence shown here is derived from an EMBL/GenBank/DDBJ whole genome shotgun (WGS) entry which is preliminary data.</text>
</comment>
<gene>
    <name evidence="3" type="ORF">FB45DRAFT_1030956</name>
</gene>